<sequence length="218" mass="23623">MFKDAHQGESSHELDQLGQPTNREKPRGSRTPDARSLQEHAHPSSSSTDSDSSSETSLPGTDITRRTSSATVRSDKNRSAIARLWREHVNVAVDHKACRDHLALERTYLAYLRTSVMLANVGVLVAQLFALQQSDEGFGYSAIGKPMASVCFSAAIVTILLGTARAWRFRKALINGKALSGGWEMMSIAVGFLVITGLFFGFLVAIDVVKSSKAPVSS</sequence>
<feature type="domain" description="DUF202" evidence="7">
    <location>
        <begin position="99"/>
        <end position="171"/>
    </location>
</feature>
<reference evidence="8 9" key="1">
    <citation type="submission" date="2019-06" db="EMBL/GenBank/DDBJ databases">
        <title>Draft genome sequence of the filamentous fungus Phialemoniopsis curvata isolated from diesel fuel.</title>
        <authorList>
            <person name="Varaljay V.A."/>
            <person name="Lyon W.J."/>
            <person name="Crouch A.L."/>
            <person name="Drake C.E."/>
            <person name="Hollomon J.M."/>
            <person name="Nadeau L.J."/>
            <person name="Nunn H.S."/>
            <person name="Stevenson B.S."/>
            <person name="Bojanowski C.L."/>
            <person name="Crookes-Goodson W.J."/>
        </authorList>
    </citation>
    <scope>NUCLEOTIDE SEQUENCE [LARGE SCALE GENOMIC DNA]</scope>
    <source>
        <strain evidence="8 9">D216</strain>
    </source>
</reference>
<feature type="compositionally biased region" description="Basic and acidic residues" evidence="5">
    <location>
        <begin position="1"/>
        <end position="15"/>
    </location>
</feature>
<evidence type="ECO:0000256" key="4">
    <source>
        <dbReference type="ARBA" id="ARBA00023136"/>
    </source>
</evidence>
<dbReference type="InParanoid" id="A0A507AWH9"/>
<evidence type="ECO:0000256" key="6">
    <source>
        <dbReference type="SAM" id="Phobius"/>
    </source>
</evidence>
<dbReference type="EMBL" id="SKBQ01000069">
    <property type="protein sequence ID" value="TPX09281.1"/>
    <property type="molecule type" value="Genomic_DNA"/>
</dbReference>
<dbReference type="STRING" id="1093900.A0A507AWH9"/>
<evidence type="ECO:0000256" key="3">
    <source>
        <dbReference type="ARBA" id="ARBA00022989"/>
    </source>
</evidence>
<dbReference type="GO" id="GO:0012505">
    <property type="term" value="C:endomembrane system"/>
    <property type="evidence" value="ECO:0007669"/>
    <property type="project" value="UniProtKB-SubCell"/>
</dbReference>
<accession>A0A507AWH9</accession>
<dbReference type="PANTHER" id="PTHR34187">
    <property type="entry name" value="FGR18P"/>
    <property type="match status" value="1"/>
</dbReference>
<feature type="compositionally biased region" description="Low complexity" evidence="5">
    <location>
        <begin position="44"/>
        <end position="57"/>
    </location>
</feature>
<evidence type="ECO:0000313" key="9">
    <source>
        <dbReference type="Proteomes" id="UP000319257"/>
    </source>
</evidence>
<feature type="transmembrane region" description="Helical" evidence="6">
    <location>
        <begin position="143"/>
        <end position="164"/>
    </location>
</feature>
<organism evidence="8 9">
    <name type="scientific">Thyridium curvatum</name>
    <dbReference type="NCBI Taxonomy" id="1093900"/>
    <lineage>
        <taxon>Eukaryota</taxon>
        <taxon>Fungi</taxon>
        <taxon>Dikarya</taxon>
        <taxon>Ascomycota</taxon>
        <taxon>Pezizomycotina</taxon>
        <taxon>Sordariomycetes</taxon>
        <taxon>Sordariomycetidae</taxon>
        <taxon>Thyridiales</taxon>
        <taxon>Thyridiaceae</taxon>
        <taxon>Thyridium</taxon>
    </lineage>
</organism>
<keyword evidence="9" id="KW-1185">Reference proteome</keyword>
<dbReference type="InterPro" id="IPR052053">
    <property type="entry name" value="IM_YidH-like"/>
</dbReference>
<dbReference type="RefSeq" id="XP_030990992.1">
    <property type="nucleotide sequence ID" value="XM_031144441.1"/>
</dbReference>
<feature type="compositionally biased region" description="Basic and acidic residues" evidence="5">
    <location>
        <begin position="22"/>
        <end position="42"/>
    </location>
</feature>
<gene>
    <name evidence="8" type="ORF">E0L32_009473</name>
</gene>
<name>A0A507AWH9_9PEZI</name>
<keyword evidence="4 6" id="KW-0472">Membrane</keyword>
<protein>
    <recommendedName>
        <fullName evidence="7">DUF202 domain-containing protein</fullName>
    </recommendedName>
</protein>
<comment type="caution">
    <text evidence="8">The sequence shown here is derived from an EMBL/GenBank/DDBJ whole genome shotgun (WGS) entry which is preliminary data.</text>
</comment>
<dbReference type="Pfam" id="PF02656">
    <property type="entry name" value="DUF202"/>
    <property type="match status" value="1"/>
</dbReference>
<keyword evidence="2 6" id="KW-0812">Transmembrane</keyword>
<feature type="transmembrane region" description="Helical" evidence="6">
    <location>
        <begin position="109"/>
        <end position="131"/>
    </location>
</feature>
<dbReference type="AlphaFoldDB" id="A0A507AWH9"/>
<feature type="region of interest" description="Disordered" evidence="5">
    <location>
        <begin position="1"/>
        <end position="74"/>
    </location>
</feature>
<proteinExistence type="predicted"/>
<evidence type="ECO:0000256" key="5">
    <source>
        <dbReference type="SAM" id="MobiDB-lite"/>
    </source>
</evidence>
<keyword evidence="3 6" id="KW-1133">Transmembrane helix</keyword>
<evidence type="ECO:0000256" key="2">
    <source>
        <dbReference type="ARBA" id="ARBA00022692"/>
    </source>
</evidence>
<evidence type="ECO:0000256" key="1">
    <source>
        <dbReference type="ARBA" id="ARBA00004127"/>
    </source>
</evidence>
<dbReference type="Proteomes" id="UP000319257">
    <property type="component" value="Unassembled WGS sequence"/>
</dbReference>
<dbReference type="GeneID" id="41976920"/>
<dbReference type="OrthoDB" id="199599at2759"/>
<dbReference type="InterPro" id="IPR003807">
    <property type="entry name" value="DUF202"/>
</dbReference>
<feature type="transmembrane region" description="Helical" evidence="6">
    <location>
        <begin position="185"/>
        <end position="206"/>
    </location>
</feature>
<comment type="subcellular location">
    <subcellularLocation>
        <location evidence="1">Endomembrane system</location>
        <topology evidence="1">Multi-pass membrane protein</topology>
    </subcellularLocation>
</comment>
<evidence type="ECO:0000259" key="7">
    <source>
        <dbReference type="Pfam" id="PF02656"/>
    </source>
</evidence>
<evidence type="ECO:0000313" key="8">
    <source>
        <dbReference type="EMBL" id="TPX09281.1"/>
    </source>
</evidence>
<dbReference type="PANTHER" id="PTHR34187:SF1">
    <property type="entry name" value="DUF202 DOMAIN-CONTAINING PROTEIN"/>
    <property type="match status" value="1"/>
</dbReference>